<organism evidence="1 2">
    <name type="scientific">Thalassiosira oceanica</name>
    <name type="common">Marine diatom</name>
    <dbReference type="NCBI Taxonomy" id="159749"/>
    <lineage>
        <taxon>Eukaryota</taxon>
        <taxon>Sar</taxon>
        <taxon>Stramenopiles</taxon>
        <taxon>Ochrophyta</taxon>
        <taxon>Bacillariophyta</taxon>
        <taxon>Coscinodiscophyceae</taxon>
        <taxon>Thalassiosirophycidae</taxon>
        <taxon>Thalassiosirales</taxon>
        <taxon>Thalassiosiraceae</taxon>
        <taxon>Thalassiosira</taxon>
    </lineage>
</organism>
<evidence type="ECO:0000313" key="2">
    <source>
        <dbReference type="Proteomes" id="UP000266841"/>
    </source>
</evidence>
<gene>
    <name evidence="1" type="ORF">THAOC_09882</name>
</gene>
<comment type="caution">
    <text evidence="1">The sequence shown here is derived from an EMBL/GenBank/DDBJ whole genome shotgun (WGS) entry which is preliminary data.</text>
</comment>
<dbReference type="EMBL" id="AGNL01010709">
    <property type="protein sequence ID" value="EJK68908.1"/>
    <property type="molecule type" value="Genomic_DNA"/>
</dbReference>
<accession>K0SRI9</accession>
<dbReference type="AlphaFoldDB" id="K0SRI9"/>
<protein>
    <submittedName>
        <fullName evidence="1">Uncharacterized protein</fullName>
    </submittedName>
</protein>
<keyword evidence="2" id="KW-1185">Reference proteome</keyword>
<evidence type="ECO:0000313" key="1">
    <source>
        <dbReference type="EMBL" id="EJK68908.1"/>
    </source>
</evidence>
<name>K0SRI9_THAOC</name>
<sequence>MWEYDTSTIAGLLMMVWYMIDDRLRRPSSPASASCGFASRSSVASRMSGHGIGSLLLRRPPPGLFVRPRHRLQYFAFGPTRCHAVGLQSRGFARVSGRLFQKRGEWRGRARDEAKGLKNDGTGALASVRGWRVAVTCRAPASGNGNGALLEAV</sequence>
<reference evidence="1 2" key="1">
    <citation type="journal article" date="2012" name="Genome Biol.">
        <title>Genome and low-iron response of an oceanic diatom adapted to chronic iron limitation.</title>
        <authorList>
            <person name="Lommer M."/>
            <person name="Specht M."/>
            <person name="Roy A.S."/>
            <person name="Kraemer L."/>
            <person name="Andreson R."/>
            <person name="Gutowska M.A."/>
            <person name="Wolf J."/>
            <person name="Bergner S.V."/>
            <person name="Schilhabel M.B."/>
            <person name="Klostermeier U.C."/>
            <person name="Beiko R.G."/>
            <person name="Rosenstiel P."/>
            <person name="Hippler M."/>
            <person name="Laroche J."/>
        </authorList>
    </citation>
    <scope>NUCLEOTIDE SEQUENCE [LARGE SCALE GENOMIC DNA]</scope>
    <source>
        <strain evidence="1 2">CCMP1005</strain>
    </source>
</reference>
<proteinExistence type="predicted"/>
<dbReference type="Proteomes" id="UP000266841">
    <property type="component" value="Unassembled WGS sequence"/>
</dbReference>